<evidence type="ECO:0000313" key="4">
    <source>
        <dbReference type="EMBL" id="EDR27192.1"/>
    </source>
</evidence>
<dbReference type="SUPFAM" id="SSF52833">
    <property type="entry name" value="Thioredoxin-like"/>
    <property type="match status" value="2"/>
</dbReference>
<evidence type="ECO:0000256" key="1">
    <source>
        <dbReference type="ARBA" id="ARBA00006347"/>
    </source>
</evidence>
<keyword evidence="5" id="KW-1185">Reference proteome</keyword>
<accession>B0EE68</accession>
<comment type="similarity">
    <text evidence="1">Belongs to the protein disulfide isomerase family.</text>
</comment>
<dbReference type="OrthoDB" id="189920at2759"/>
<feature type="chain" id="PRO_5012722920" evidence="2">
    <location>
        <begin position="16"/>
        <end position="490"/>
    </location>
</feature>
<dbReference type="RefSeq" id="XP_001736576.1">
    <property type="nucleotide sequence ID" value="XM_001736524.1"/>
</dbReference>
<dbReference type="OMA" id="NIQRMFP"/>
<proteinExistence type="inferred from homology"/>
<dbReference type="KEGG" id="edi:EDI_245320"/>
<evidence type="ECO:0000313" key="5">
    <source>
        <dbReference type="Proteomes" id="UP000008076"/>
    </source>
</evidence>
<dbReference type="AlphaFoldDB" id="B0EE68"/>
<dbReference type="Gene3D" id="3.40.30.10">
    <property type="entry name" value="Glutaredoxin"/>
    <property type="match status" value="2"/>
</dbReference>
<name>B0EE68_ENTDS</name>
<dbReference type="GO" id="GO:0005783">
    <property type="term" value="C:endoplasmic reticulum"/>
    <property type="evidence" value="ECO:0007669"/>
    <property type="project" value="TreeGrafter"/>
</dbReference>
<dbReference type="CDD" id="cd02961">
    <property type="entry name" value="PDI_a_family"/>
    <property type="match status" value="1"/>
</dbReference>
<protein>
    <submittedName>
        <fullName evidence="4">Protein disulfide isomerase, putative</fullName>
        <ecNumber evidence="4">5.3.4.1</ecNumber>
    </submittedName>
</protein>
<dbReference type="GO" id="GO:0003756">
    <property type="term" value="F:protein disulfide isomerase activity"/>
    <property type="evidence" value="ECO:0007669"/>
    <property type="project" value="UniProtKB-EC"/>
</dbReference>
<dbReference type="InterPro" id="IPR036249">
    <property type="entry name" value="Thioredoxin-like_sf"/>
</dbReference>
<dbReference type="PANTHER" id="PTHR18929:SF246">
    <property type="entry name" value="PROTEIN DISULFIDE ISOMERASE-LIKE 1-4"/>
    <property type="match status" value="1"/>
</dbReference>
<reference evidence="5" key="1">
    <citation type="submission" date="2007-12" db="EMBL/GenBank/DDBJ databases">
        <title>Annotation of Entamoeba dispar SAW760.</title>
        <authorList>
            <person name="Lorenzi H."/>
            <person name="Inman J."/>
            <person name="Schobel S."/>
            <person name="Amedeo P."/>
            <person name="Caler E."/>
        </authorList>
    </citation>
    <scope>NUCLEOTIDE SEQUENCE [LARGE SCALE GENOMIC DNA]</scope>
    <source>
        <strain evidence="5">ATCC PRA-260 / SAW760</strain>
    </source>
</reference>
<dbReference type="VEuPathDB" id="AmoebaDB:EDI_245320"/>
<keyword evidence="2" id="KW-0732">Signal</keyword>
<dbReference type="EC" id="5.3.4.1" evidence="4"/>
<keyword evidence="4" id="KW-0413">Isomerase</keyword>
<dbReference type="InterPro" id="IPR013766">
    <property type="entry name" value="Thioredoxin_domain"/>
</dbReference>
<organism evidence="5">
    <name type="scientific">Entamoeba dispar (strain ATCC PRA-260 / SAW760)</name>
    <dbReference type="NCBI Taxonomy" id="370354"/>
    <lineage>
        <taxon>Eukaryota</taxon>
        <taxon>Amoebozoa</taxon>
        <taxon>Evosea</taxon>
        <taxon>Archamoebae</taxon>
        <taxon>Mastigamoebida</taxon>
        <taxon>Entamoebidae</taxon>
        <taxon>Entamoeba</taxon>
    </lineage>
</organism>
<dbReference type="PANTHER" id="PTHR18929">
    <property type="entry name" value="PROTEIN DISULFIDE ISOMERASE"/>
    <property type="match status" value="1"/>
</dbReference>
<dbReference type="Proteomes" id="UP000008076">
    <property type="component" value="Unassembled WGS sequence"/>
</dbReference>
<sequence>MIILILSILFYQCNSLRVYDQTSVDGLIQNNSYAIVFYSVSWCMHCKELKPVMEQLEIEEKAIHPELPIVNVDCSNNDCNYNQFPIVNFYREGILFSSFDGQKKVSTLQRWIVRCMSDLLSKIDEDDIEDLQYENDVLIAIQFSNESVVKTNFNFLERVLKPYFTERTKFVYYIKSYEKDMKINSYVRSVFDPTHYVKKTLSINDVGDYLKFYLIQHMTYPYTKYSPELENKMRLYEAHYLIVYATEFNEGIVSAKALEKYWGKLLGFYVALGSNNVGESIYGKNIQRMFPQTNHIRIITSNERIVYEYFGNWDETSVSEWVDQVMNNQIKPTIRSSKITQQDPLINELTADTFDRFINQDKDICLYVYHRRLSSSFSYFAKNAKALEKIPTIQFGSIDISTEDVMVNMTFRIMPTILMFRGNDHKPIEISSDGDGNGDGSEKEINQFIRKNAFYSINKLSMYNLFETPNHSYHKESYPLEHYKSQLKEL</sequence>
<dbReference type="Pfam" id="PF00085">
    <property type="entry name" value="Thioredoxin"/>
    <property type="match status" value="1"/>
</dbReference>
<dbReference type="GO" id="GO:0006457">
    <property type="term" value="P:protein folding"/>
    <property type="evidence" value="ECO:0007669"/>
    <property type="project" value="TreeGrafter"/>
</dbReference>
<dbReference type="EMBL" id="DS548917">
    <property type="protein sequence ID" value="EDR27192.1"/>
    <property type="molecule type" value="Genomic_DNA"/>
</dbReference>
<evidence type="ECO:0000259" key="3">
    <source>
        <dbReference type="Pfam" id="PF00085"/>
    </source>
</evidence>
<dbReference type="GO" id="GO:0034976">
    <property type="term" value="P:response to endoplasmic reticulum stress"/>
    <property type="evidence" value="ECO:0007669"/>
    <property type="project" value="TreeGrafter"/>
</dbReference>
<dbReference type="GeneID" id="5881574"/>
<evidence type="ECO:0000256" key="2">
    <source>
        <dbReference type="SAM" id="SignalP"/>
    </source>
</evidence>
<feature type="domain" description="Thioredoxin" evidence="3">
    <location>
        <begin position="27"/>
        <end position="112"/>
    </location>
</feature>
<gene>
    <name evidence="4" type="ORF">EDI_245320</name>
</gene>
<dbReference type="eggNOG" id="KOG0190">
    <property type="taxonomic scope" value="Eukaryota"/>
</dbReference>
<feature type="signal peptide" evidence="2">
    <location>
        <begin position="1"/>
        <end position="15"/>
    </location>
</feature>